<dbReference type="EMBL" id="CP122379">
    <property type="protein sequence ID" value="WGF91540.1"/>
    <property type="molecule type" value="Genomic_DNA"/>
</dbReference>
<keyword evidence="1" id="KW-0472">Membrane</keyword>
<evidence type="ECO:0000256" key="1">
    <source>
        <dbReference type="SAM" id="Phobius"/>
    </source>
</evidence>
<name>A0ABY8KTR1_9FLAO</name>
<keyword evidence="1" id="KW-0812">Transmembrane</keyword>
<feature type="transmembrane region" description="Helical" evidence="1">
    <location>
        <begin position="195"/>
        <end position="213"/>
    </location>
</feature>
<keyword evidence="1" id="KW-1133">Transmembrane helix</keyword>
<evidence type="ECO:0000313" key="2">
    <source>
        <dbReference type="EMBL" id="WGF91540.1"/>
    </source>
</evidence>
<organism evidence="2 3">
    <name type="scientific">Aequorivita marisscotiae</name>
    <dbReference type="NCBI Taxonomy" id="3040348"/>
    <lineage>
        <taxon>Bacteria</taxon>
        <taxon>Pseudomonadati</taxon>
        <taxon>Bacteroidota</taxon>
        <taxon>Flavobacteriia</taxon>
        <taxon>Flavobacteriales</taxon>
        <taxon>Flavobacteriaceae</taxon>
        <taxon>Aequorivita</taxon>
    </lineage>
</organism>
<sequence length="226" mass="26510">MKVGKENKKKQGYLYVTNMQQAKLVLRELFEDQTEDSLQEGILLWLRSMDDLEAYDLYLNIPEILEEGEYSITDFLEAEMDFPGISNKQILRSVGLAMLLVLLLSECWRLFGNRLYGKPEGDWPRFEIPITMRVAITLISLEEFQQELAASMVTIVGKPYYDRLLEKITIFDRPIIPKQRRAFENDPILKKHLSLVMWFTLMRVFLDAIYFYIEKNKGASPILRGR</sequence>
<accession>A0ABY8KTR1</accession>
<reference evidence="2 3" key="1">
    <citation type="submission" date="2023-04" db="EMBL/GenBank/DDBJ databases">
        <title>Taxonomic identification of the Arctic strain Aequorivita sp. nov. and transcriptomic analysis in response to temperature stress.</title>
        <authorList>
            <person name="Liu W."/>
            <person name="Cong B."/>
            <person name="Lin J."/>
        </authorList>
    </citation>
    <scope>NUCLEOTIDE SEQUENCE [LARGE SCALE GENOMIC DNA]</scope>
    <source>
        <strain evidence="2 3">Ant34-E75</strain>
    </source>
</reference>
<proteinExistence type="predicted"/>
<dbReference type="Proteomes" id="UP001238523">
    <property type="component" value="Chromosome"/>
</dbReference>
<evidence type="ECO:0000313" key="3">
    <source>
        <dbReference type="Proteomes" id="UP001238523"/>
    </source>
</evidence>
<feature type="transmembrane region" description="Helical" evidence="1">
    <location>
        <begin position="90"/>
        <end position="111"/>
    </location>
</feature>
<dbReference type="RefSeq" id="WP_279447506.1">
    <property type="nucleotide sequence ID" value="NZ_CP122379.1"/>
</dbReference>
<gene>
    <name evidence="2" type="ORF">QCQ61_10005</name>
</gene>
<protein>
    <submittedName>
        <fullName evidence="2">Uncharacterized protein</fullName>
    </submittedName>
</protein>
<keyword evidence="3" id="KW-1185">Reference proteome</keyword>